<name>A0A3D8L9U3_9BACT</name>
<evidence type="ECO:0000313" key="1">
    <source>
        <dbReference type="EMBL" id="RDV14189.1"/>
    </source>
</evidence>
<dbReference type="RefSeq" id="WP_115566480.1">
    <property type="nucleotide sequence ID" value="NZ_QRGR01000017.1"/>
</dbReference>
<dbReference type="OrthoDB" id="2599194at2"/>
<dbReference type="Proteomes" id="UP000256708">
    <property type="component" value="Unassembled WGS sequence"/>
</dbReference>
<organism evidence="1 2">
    <name type="scientific">Pontibacter diazotrophicus</name>
    <dbReference type="NCBI Taxonomy" id="1400979"/>
    <lineage>
        <taxon>Bacteria</taxon>
        <taxon>Pseudomonadati</taxon>
        <taxon>Bacteroidota</taxon>
        <taxon>Cytophagia</taxon>
        <taxon>Cytophagales</taxon>
        <taxon>Hymenobacteraceae</taxon>
        <taxon>Pontibacter</taxon>
    </lineage>
</organism>
<dbReference type="AlphaFoldDB" id="A0A3D8L9U3"/>
<dbReference type="EMBL" id="QRGR01000017">
    <property type="protein sequence ID" value="RDV14189.1"/>
    <property type="molecule type" value="Genomic_DNA"/>
</dbReference>
<accession>A0A3D8L9U3</accession>
<evidence type="ECO:0000313" key="2">
    <source>
        <dbReference type="Proteomes" id="UP000256708"/>
    </source>
</evidence>
<sequence>MISSLFHNFRHRTPWFVANFDSCSAMAKALGNCLHGQGFMGVGEVPNSDLLAQVVNALPWKLQKTTYIKGSSHEAVDPGKLKEVQSEEFSKWATNLYPSRKYSTILIGSSSGAAVHLGAAMGAPWLPQTFLIPVKTPEHFSVDTPVQRMEWAREPAHQLLASNPDLQLHHMMDPNQDRPMLDAISYFRVKRLQLGEAYKQFISENLEENGTLLLVECQKSWPGKKVDERHFFQFGGLGGITPEGYLHGSEEVKNFLKQNKSPVEKWDAPDPDGDIPEAEWGFEAALRDDVYRFARENGFQVQRIVYQEPEDLSPFVADLYRWWYRQRNIKPNTLIADMFFLMEPYWTIRTGSVPFWLAFNAKPSTDFLNQYLQHADSYDNIYILPFSHGVKGVGLATKEDLETVLAHAKKKGDFLGSDPDLYPYDFGTYAKYQKEIQEKITSRYPLDVALTLPQLHDFSSFAKGRHTVTIQKEP</sequence>
<comment type="caution">
    <text evidence="1">The sequence shown here is derived from an EMBL/GenBank/DDBJ whole genome shotgun (WGS) entry which is preliminary data.</text>
</comment>
<reference evidence="2" key="1">
    <citation type="submission" date="2018-08" db="EMBL/GenBank/DDBJ databases">
        <authorList>
            <person name="Liu Z.-W."/>
            <person name="Du Z.-J."/>
        </authorList>
    </citation>
    <scope>NUCLEOTIDE SEQUENCE [LARGE SCALE GENOMIC DNA]</scope>
    <source>
        <strain evidence="2">H4X</strain>
    </source>
</reference>
<protein>
    <submittedName>
        <fullName evidence="1">Uncharacterized protein</fullName>
    </submittedName>
</protein>
<proteinExistence type="predicted"/>
<keyword evidence="2" id="KW-1185">Reference proteome</keyword>
<gene>
    <name evidence="1" type="ORF">DXT99_15465</name>
</gene>